<protein>
    <submittedName>
        <fullName evidence="1">Uncharacterized protein</fullName>
    </submittedName>
</protein>
<proteinExistence type="predicted"/>
<organism evidence="1 2">
    <name type="scientific">Candidatus Nitrosomaritimum aestuariumsis</name>
    <dbReference type="NCBI Taxonomy" id="3342354"/>
    <lineage>
        <taxon>Archaea</taxon>
        <taxon>Nitrososphaerota</taxon>
        <taxon>Nitrososphaeria</taxon>
        <taxon>Nitrosopumilales</taxon>
        <taxon>Nitrosopumilaceae</taxon>
        <taxon>Candidatus Nitrosomaritimum</taxon>
    </lineage>
</organism>
<dbReference type="Proteomes" id="UP000559653">
    <property type="component" value="Unassembled WGS sequence"/>
</dbReference>
<evidence type="ECO:0000313" key="2">
    <source>
        <dbReference type="Proteomes" id="UP000559653"/>
    </source>
</evidence>
<reference evidence="1 2" key="1">
    <citation type="journal article" date="2020" name="Appl. Environ. Microbiol.">
        <title>Genomic Characteristics of a Novel Species of Ammonia-Oxidizing Archaea from the Jiulong River Estuary.</title>
        <authorList>
            <person name="Zou D."/>
            <person name="Wan R."/>
            <person name="Han L."/>
            <person name="Xu M.N."/>
            <person name="Liu Y."/>
            <person name="Liu H."/>
            <person name="Kao S.J."/>
            <person name="Li M."/>
        </authorList>
    </citation>
    <scope>NUCLEOTIDE SEQUENCE [LARGE SCALE GENOMIC DNA]</scope>
    <source>
        <strain evidence="1">W1bin1</strain>
    </source>
</reference>
<accession>A0AC60W177</accession>
<dbReference type="EMBL" id="JACEMZ010000084">
    <property type="protein sequence ID" value="MBA4453173.1"/>
    <property type="molecule type" value="Genomic_DNA"/>
</dbReference>
<evidence type="ECO:0000313" key="1">
    <source>
        <dbReference type="EMBL" id="MBA4453173.1"/>
    </source>
</evidence>
<sequence>MLLPVFSLVVMMIFPAYGAVESVSLEKSFYTDEELMVFVGTEDSGKKSVFVIIRGPGGDFIGMFSDPASDNDGAFSTIARPVENYFTSSGTYNATAFTDDQKEEDGLTIFLQYDGTKVSEKEDFVLTLKSIPDKTITEGKTLSFTVGVTDSSLDKLTFSLDKNPPSGASIESSTGKFIWTPSASQGNSVGIQ</sequence>
<feature type="non-terminal residue" evidence="1">
    <location>
        <position position="192"/>
    </location>
</feature>
<comment type="caution">
    <text evidence="1">The sequence shown here is derived from an EMBL/GenBank/DDBJ whole genome shotgun (WGS) entry which is preliminary data.</text>
</comment>
<gene>
    <name evidence="1" type="ORF">H2B03_08445</name>
</gene>
<name>A0AC60W177_9ARCH</name>